<organism evidence="1 2">
    <name type="scientific">Pyropia yezoensis</name>
    <name type="common">Susabi-nori</name>
    <name type="synonym">Porphyra yezoensis</name>
    <dbReference type="NCBI Taxonomy" id="2788"/>
    <lineage>
        <taxon>Eukaryota</taxon>
        <taxon>Rhodophyta</taxon>
        <taxon>Bangiophyceae</taxon>
        <taxon>Bangiales</taxon>
        <taxon>Bangiaceae</taxon>
        <taxon>Pyropia</taxon>
    </lineage>
</organism>
<protein>
    <submittedName>
        <fullName evidence="1">Uncharacterized protein</fullName>
    </submittedName>
</protein>
<evidence type="ECO:0000313" key="1">
    <source>
        <dbReference type="EMBL" id="KAK1858707.1"/>
    </source>
</evidence>
<comment type="caution">
    <text evidence="1">The sequence shown here is derived from an EMBL/GenBank/DDBJ whole genome shotgun (WGS) entry which is preliminary data.</text>
</comment>
<proteinExistence type="predicted"/>
<sequence length="224" mass="23569">MAVPESGAVTMEKVSQLVEDVSVTERRYAREYAAQMIVGQTGDPQSGLSTFQDSLASMQAASCGVVRLNGAPSATHRDACVDDGSIGSQAAGSMGANDAASSKDADRHRPRYDRALLFCTMSTVKQAVNDLEALSIGRITARTNRAPTSGARSAAVAALGAVLLTAAVACALYHCALEVKKQLVPVDAPHRAMFATLEIHDDDGYNETTRPAFGHIDATKENTK</sequence>
<reference evidence="1" key="1">
    <citation type="submission" date="2019-11" db="EMBL/GenBank/DDBJ databases">
        <title>Nori genome reveals adaptations in red seaweeds to the harsh intertidal environment.</title>
        <authorList>
            <person name="Wang D."/>
            <person name="Mao Y."/>
        </authorList>
    </citation>
    <scope>NUCLEOTIDE SEQUENCE</scope>
    <source>
        <tissue evidence="1">Gametophyte</tissue>
    </source>
</reference>
<dbReference type="Proteomes" id="UP000798662">
    <property type="component" value="Chromosome 1"/>
</dbReference>
<name>A0ACC3BLC1_PYRYE</name>
<gene>
    <name evidence="1" type="ORF">I4F81_001308</name>
</gene>
<accession>A0ACC3BLC1</accession>
<dbReference type="EMBL" id="CM020618">
    <property type="protein sequence ID" value="KAK1858707.1"/>
    <property type="molecule type" value="Genomic_DNA"/>
</dbReference>
<keyword evidence="2" id="KW-1185">Reference proteome</keyword>
<evidence type="ECO:0000313" key="2">
    <source>
        <dbReference type="Proteomes" id="UP000798662"/>
    </source>
</evidence>